<dbReference type="STRING" id="760142.Hipma_0986"/>
<dbReference type="eggNOG" id="COG1729">
    <property type="taxonomic scope" value="Bacteria"/>
</dbReference>
<evidence type="ECO:0000256" key="1">
    <source>
        <dbReference type="ARBA" id="ARBA00022729"/>
    </source>
</evidence>
<gene>
    <name evidence="5" type="ordered locus">Hipma_0986</name>
</gene>
<keyword evidence="6" id="KW-1185">Reference proteome</keyword>
<dbReference type="InParanoid" id="F2LW18"/>
<dbReference type="Proteomes" id="UP000008139">
    <property type="component" value="Chromosome"/>
</dbReference>
<dbReference type="EMBL" id="CP002606">
    <property type="protein sequence ID" value="AEA33952.1"/>
    <property type="molecule type" value="Genomic_DNA"/>
</dbReference>
<evidence type="ECO:0000256" key="2">
    <source>
        <dbReference type="PROSITE-ProRule" id="PRU00339"/>
    </source>
</evidence>
<evidence type="ECO:0000313" key="5">
    <source>
        <dbReference type="EMBL" id="AEA33952.1"/>
    </source>
</evidence>
<feature type="repeat" description="TPR" evidence="2">
    <location>
        <begin position="177"/>
        <end position="210"/>
    </location>
</feature>
<dbReference type="InterPro" id="IPR019734">
    <property type="entry name" value="TPR_rpt"/>
</dbReference>
<dbReference type="KEGG" id="hmr:Hipma_0986"/>
<dbReference type="Pfam" id="PF13525">
    <property type="entry name" value="YfiO"/>
    <property type="match status" value="1"/>
</dbReference>
<feature type="compositionally biased region" description="Low complexity" evidence="3">
    <location>
        <begin position="102"/>
        <end position="129"/>
    </location>
</feature>
<dbReference type="OrthoDB" id="13540at2"/>
<feature type="region of interest" description="Disordered" evidence="3">
    <location>
        <begin position="94"/>
        <end position="134"/>
    </location>
</feature>
<accession>F2LW18</accession>
<reference evidence="6" key="2">
    <citation type="submission" date="2011-03" db="EMBL/GenBank/DDBJ databases">
        <title>The complete genome of Hippea maritima DSM 10411.</title>
        <authorList>
            <consortium name="US DOE Joint Genome Institute (JGI-PGF)"/>
            <person name="Lucas S."/>
            <person name="Copeland A."/>
            <person name="Lapidus A."/>
            <person name="Bruce D."/>
            <person name="Goodwin L."/>
            <person name="Pitluck S."/>
            <person name="Peters L."/>
            <person name="Kyrpides N."/>
            <person name="Mavromatis K."/>
            <person name="Pagani I."/>
            <person name="Ivanova N."/>
            <person name="Mikhailova N."/>
            <person name="Lu M."/>
            <person name="Detter J.C."/>
            <person name="Tapia R."/>
            <person name="Han C."/>
            <person name="Land M."/>
            <person name="Hauser L."/>
            <person name="Markowitz V."/>
            <person name="Cheng J.-F."/>
            <person name="Hugenholtz P."/>
            <person name="Woyke T."/>
            <person name="Wu D."/>
            <person name="Spring S."/>
            <person name="Schroeder M."/>
            <person name="Brambilla E."/>
            <person name="Klenk H.-P."/>
            <person name="Eisen J.A."/>
        </authorList>
    </citation>
    <scope>NUCLEOTIDE SEQUENCE [LARGE SCALE GENOMIC DNA]</scope>
    <source>
        <strain evidence="6">ATCC 700847 / DSM 10411 / MH2</strain>
    </source>
</reference>
<dbReference type="InterPro" id="IPR039565">
    <property type="entry name" value="BamD-like"/>
</dbReference>
<keyword evidence="2" id="KW-0802">TPR repeat</keyword>
<evidence type="ECO:0000313" key="6">
    <source>
        <dbReference type="Proteomes" id="UP000008139"/>
    </source>
</evidence>
<feature type="domain" description="Outer membrane lipoprotein BamD-like" evidence="4">
    <location>
        <begin position="140"/>
        <end position="257"/>
    </location>
</feature>
<name>F2LW18_HIPMA</name>
<dbReference type="GO" id="GO:0051301">
    <property type="term" value="P:cell division"/>
    <property type="evidence" value="ECO:0007669"/>
    <property type="project" value="InterPro"/>
</dbReference>
<dbReference type="HAMAP" id="MF_02066">
    <property type="entry name" value="CpoB"/>
    <property type="match status" value="1"/>
</dbReference>
<dbReference type="InterPro" id="IPR034706">
    <property type="entry name" value="CpoB"/>
</dbReference>
<dbReference type="RefSeq" id="WP_013681991.1">
    <property type="nucleotide sequence ID" value="NC_015318.1"/>
</dbReference>
<dbReference type="PROSITE" id="PS50005">
    <property type="entry name" value="TPR"/>
    <property type="match status" value="1"/>
</dbReference>
<dbReference type="InterPro" id="IPR014162">
    <property type="entry name" value="CpoB_C"/>
</dbReference>
<dbReference type="AlphaFoldDB" id="F2LW18"/>
<evidence type="ECO:0000256" key="3">
    <source>
        <dbReference type="SAM" id="MobiDB-lite"/>
    </source>
</evidence>
<dbReference type="HOGENOM" id="CLU_044315_2_0_7"/>
<dbReference type="SUPFAM" id="SSF48452">
    <property type="entry name" value="TPR-like"/>
    <property type="match status" value="1"/>
</dbReference>
<sequence>MKRIFAVVFICILVWGSSALGQGENPYSIEVKVIKNEQAIKLLQQQQAQLYLKMENLLVKYGEIKGQLDSVLHQLQTIQDEINKLLLKENSQTTEIPPAQPQKPEAAAKTGQTSAISQSQSTQVKTTTTPPKMQPRVAEDEAAFDKALALFKKKDYGSAIEAFKAFKKDFKDSKLMPDAVFYLAESYFAKGEYDRAIINYDYLINTYPKSSKIAKATLKEGLAFIKMGDKVDGNYLLQKVIKQFPNSLEAKEAKKILKKGK</sequence>
<protein>
    <submittedName>
        <fullName evidence="5">Tol-pal system protein YbgF</fullName>
    </submittedName>
</protein>
<evidence type="ECO:0000259" key="4">
    <source>
        <dbReference type="Pfam" id="PF13525"/>
    </source>
</evidence>
<dbReference type="InterPro" id="IPR011990">
    <property type="entry name" value="TPR-like_helical_dom_sf"/>
</dbReference>
<dbReference type="NCBIfam" id="TIGR02795">
    <property type="entry name" value="tol_pal_ybgF"/>
    <property type="match status" value="1"/>
</dbReference>
<proteinExistence type="inferred from homology"/>
<organism evidence="5 6">
    <name type="scientific">Hippea maritima (strain ATCC 700847 / DSM 10411 / MH2)</name>
    <dbReference type="NCBI Taxonomy" id="760142"/>
    <lineage>
        <taxon>Bacteria</taxon>
        <taxon>Pseudomonadati</taxon>
        <taxon>Campylobacterota</taxon>
        <taxon>Desulfurellia</taxon>
        <taxon>Desulfurellales</taxon>
        <taxon>Hippeaceae</taxon>
        <taxon>Hippea</taxon>
    </lineage>
</organism>
<reference evidence="5 6" key="1">
    <citation type="journal article" date="2011" name="Stand. Genomic Sci.">
        <title>Complete genome sequence of the thermophilic sulfur-reducer Hippea maritima type strain (MH(2)).</title>
        <authorList>
            <person name="Huntemann M."/>
            <person name="Lu M."/>
            <person name="Nolan M."/>
            <person name="Lapidus A."/>
            <person name="Lucas S."/>
            <person name="Hammon N."/>
            <person name="Deshpande S."/>
            <person name="Cheng J.F."/>
            <person name="Tapia R."/>
            <person name="Han C."/>
            <person name="Goodwin L."/>
            <person name="Pitluck S."/>
            <person name="Liolios K."/>
            <person name="Pagani I."/>
            <person name="Ivanova N."/>
            <person name="Ovchinikova G."/>
            <person name="Pati A."/>
            <person name="Chen A."/>
            <person name="Palaniappan K."/>
            <person name="Land M."/>
            <person name="Hauser L."/>
            <person name="Jeffries C.D."/>
            <person name="Detter J.C."/>
            <person name="Brambilla E.M."/>
            <person name="Rohde M."/>
            <person name="Spring S."/>
            <person name="Goker M."/>
            <person name="Woyke T."/>
            <person name="Bristow J."/>
            <person name="Eisen J.A."/>
            <person name="Markowitz V."/>
            <person name="Hugenholtz P."/>
            <person name="Kyrpides N.C."/>
            <person name="Klenk H.P."/>
            <person name="Mavromatis K."/>
        </authorList>
    </citation>
    <scope>NUCLEOTIDE SEQUENCE [LARGE SCALE GENOMIC DNA]</scope>
    <source>
        <strain evidence="6">ATCC 700847 / DSM 10411 / MH2</strain>
    </source>
</reference>
<keyword evidence="1" id="KW-0732">Signal</keyword>
<dbReference type="Gene3D" id="1.25.40.10">
    <property type="entry name" value="Tetratricopeptide repeat domain"/>
    <property type="match status" value="1"/>
</dbReference>